<sequence>MLPVNTARFFALIQATIGVLLPTAYFVQAITYSKNKEN</sequence>
<comment type="caution">
    <text evidence="1">The sequence shown here is derived from an EMBL/GenBank/DDBJ whole genome shotgun (WGS) entry which is preliminary data.</text>
</comment>
<evidence type="ECO:0000313" key="1">
    <source>
        <dbReference type="EMBL" id="MFC4389339.1"/>
    </source>
</evidence>
<evidence type="ECO:0000313" key="2">
    <source>
        <dbReference type="Proteomes" id="UP001595880"/>
    </source>
</evidence>
<protein>
    <submittedName>
        <fullName evidence="1">Uncharacterized protein</fullName>
    </submittedName>
</protein>
<organism evidence="1 2">
    <name type="scientific">Gracilibacillus marinus</name>
    <dbReference type="NCBI Taxonomy" id="630535"/>
    <lineage>
        <taxon>Bacteria</taxon>
        <taxon>Bacillati</taxon>
        <taxon>Bacillota</taxon>
        <taxon>Bacilli</taxon>
        <taxon>Bacillales</taxon>
        <taxon>Bacillaceae</taxon>
        <taxon>Gracilibacillus</taxon>
    </lineage>
</organism>
<reference evidence="2" key="1">
    <citation type="journal article" date="2019" name="Int. J. Syst. Evol. Microbiol.">
        <title>The Global Catalogue of Microorganisms (GCM) 10K type strain sequencing project: providing services to taxonomists for standard genome sequencing and annotation.</title>
        <authorList>
            <consortium name="The Broad Institute Genomics Platform"/>
            <consortium name="The Broad Institute Genome Sequencing Center for Infectious Disease"/>
            <person name="Wu L."/>
            <person name="Ma J."/>
        </authorList>
    </citation>
    <scope>NUCLEOTIDE SEQUENCE [LARGE SCALE GENOMIC DNA]</scope>
    <source>
        <strain evidence="2">KACC 14058</strain>
    </source>
</reference>
<dbReference type="Proteomes" id="UP001595880">
    <property type="component" value="Unassembled WGS sequence"/>
</dbReference>
<keyword evidence="2" id="KW-1185">Reference proteome</keyword>
<accession>A0ABV8VXV3</accession>
<gene>
    <name evidence="1" type="ORF">ACFOZ1_16305</name>
</gene>
<dbReference type="EMBL" id="JBHSDV010000009">
    <property type="protein sequence ID" value="MFC4389339.1"/>
    <property type="molecule type" value="Genomic_DNA"/>
</dbReference>
<dbReference type="RefSeq" id="WP_390200990.1">
    <property type="nucleotide sequence ID" value="NZ_JBHSDV010000009.1"/>
</dbReference>
<proteinExistence type="predicted"/>
<name>A0ABV8VXV3_9BACI</name>